<organism evidence="2 3">
    <name type="scientific">Blyttiomyces helicus</name>
    <dbReference type="NCBI Taxonomy" id="388810"/>
    <lineage>
        <taxon>Eukaryota</taxon>
        <taxon>Fungi</taxon>
        <taxon>Fungi incertae sedis</taxon>
        <taxon>Chytridiomycota</taxon>
        <taxon>Chytridiomycota incertae sedis</taxon>
        <taxon>Chytridiomycetes</taxon>
        <taxon>Chytridiomycetes incertae sedis</taxon>
        <taxon>Blyttiomyces</taxon>
    </lineage>
</organism>
<name>A0A4P9W1P3_9FUNG</name>
<evidence type="ECO:0000313" key="3">
    <source>
        <dbReference type="Proteomes" id="UP000269721"/>
    </source>
</evidence>
<evidence type="ECO:0008006" key="4">
    <source>
        <dbReference type="Google" id="ProtNLM"/>
    </source>
</evidence>
<dbReference type="AlphaFoldDB" id="A0A4P9W1P3"/>
<proteinExistence type="predicted"/>
<dbReference type="Proteomes" id="UP000269721">
    <property type="component" value="Unassembled WGS sequence"/>
</dbReference>
<dbReference type="EMBL" id="KZ999238">
    <property type="protein sequence ID" value="RKO85275.1"/>
    <property type="molecule type" value="Genomic_DNA"/>
</dbReference>
<evidence type="ECO:0000313" key="2">
    <source>
        <dbReference type="EMBL" id="RKO85275.1"/>
    </source>
</evidence>
<sequence>MKNVSLILSTLAATATASPVVLDTTSPDAFSVAIARHLSNASPGARAKSNLPVARARFLTTNLANLAKGATVSATKAAPVATIVPQTSASLTNSYNNF</sequence>
<feature type="signal peptide" evidence="1">
    <location>
        <begin position="1"/>
        <end position="17"/>
    </location>
</feature>
<feature type="non-terminal residue" evidence="2">
    <location>
        <position position="98"/>
    </location>
</feature>
<keyword evidence="3" id="KW-1185">Reference proteome</keyword>
<evidence type="ECO:0000256" key="1">
    <source>
        <dbReference type="SAM" id="SignalP"/>
    </source>
</evidence>
<protein>
    <recommendedName>
        <fullName evidence="4">SCP domain-containing protein</fullName>
    </recommendedName>
</protein>
<keyword evidence="1" id="KW-0732">Signal</keyword>
<gene>
    <name evidence="2" type="ORF">BDK51DRAFT_50507</name>
</gene>
<reference evidence="3" key="1">
    <citation type="journal article" date="2018" name="Nat. Microbiol.">
        <title>Leveraging single-cell genomics to expand the fungal tree of life.</title>
        <authorList>
            <person name="Ahrendt S.R."/>
            <person name="Quandt C.A."/>
            <person name="Ciobanu D."/>
            <person name="Clum A."/>
            <person name="Salamov A."/>
            <person name="Andreopoulos B."/>
            <person name="Cheng J.F."/>
            <person name="Woyke T."/>
            <person name="Pelin A."/>
            <person name="Henrissat B."/>
            <person name="Reynolds N.K."/>
            <person name="Benny G.L."/>
            <person name="Smith M.E."/>
            <person name="James T.Y."/>
            <person name="Grigoriev I.V."/>
        </authorList>
    </citation>
    <scope>NUCLEOTIDE SEQUENCE [LARGE SCALE GENOMIC DNA]</scope>
</reference>
<feature type="chain" id="PRO_5020219301" description="SCP domain-containing protein" evidence="1">
    <location>
        <begin position="18"/>
        <end position="98"/>
    </location>
</feature>
<accession>A0A4P9W1P3</accession>